<feature type="compositionally biased region" description="Polar residues" evidence="1">
    <location>
        <begin position="278"/>
        <end position="291"/>
    </location>
</feature>
<organism evidence="3 4">
    <name type="scientific">Seminavis robusta</name>
    <dbReference type="NCBI Taxonomy" id="568900"/>
    <lineage>
        <taxon>Eukaryota</taxon>
        <taxon>Sar</taxon>
        <taxon>Stramenopiles</taxon>
        <taxon>Ochrophyta</taxon>
        <taxon>Bacillariophyta</taxon>
        <taxon>Bacillariophyceae</taxon>
        <taxon>Bacillariophycidae</taxon>
        <taxon>Naviculales</taxon>
        <taxon>Naviculaceae</taxon>
        <taxon>Seminavis</taxon>
    </lineage>
</organism>
<comment type="caution">
    <text evidence="3">The sequence shown here is derived from an EMBL/GenBank/DDBJ whole genome shotgun (WGS) entry which is preliminary data.</text>
</comment>
<evidence type="ECO:0000256" key="1">
    <source>
        <dbReference type="SAM" id="MobiDB-lite"/>
    </source>
</evidence>
<feature type="compositionally biased region" description="Low complexity" evidence="1">
    <location>
        <begin position="522"/>
        <end position="532"/>
    </location>
</feature>
<dbReference type="InterPro" id="IPR049227">
    <property type="entry name" value="DUF6824"/>
</dbReference>
<keyword evidence="4" id="KW-1185">Reference proteome</keyword>
<feature type="region of interest" description="Disordered" evidence="1">
    <location>
        <begin position="186"/>
        <end position="318"/>
    </location>
</feature>
<feature type="region of interest" description="Disordered" evidence="1">
    <location>
        <begin position="582"/>
        <end position="665"/>
    </location>
</feature>
<feature type="compositionally biased region" description="Polar residues" evidence="1">
    <location>
        <begin position="461"/>
        <end position="483"/>
    </location>
</feature>
<dbReference type="Pfam" id="PF20710">
    <property type="entry name" value="DUF6824"/>
    <property type="match status" value="1"/>
</dbReference>
<feature type="region of interest" description="Disordered" evidence="1">
    <location>
        <begin position="423"/>
        <end position="443"/>
    </location>
</feature>
<dbReference type="OrthoDB" id="46500at2759"/>
<feature type="domain" description="DUF6824" evidence="2">
    <location>
        <begin position="95"/>
        <end position="181"/>
    </location>
</feature>
<feature type="compositionally biased region" description="Basic and acidic residues" evidence="1">
    <location>
        <begin position="237"/>
        <end position="264"/>
    </location>
</feature>
<feature type="compositionally biased region" description="Polar residues" evidence="1">
    <location>
        <begin position="26"/>
        <end position="36"/>
    </location>
</feature>
<reference evidence="3" key="1">
    <citation type="submission" date="2020-06" db="EMBL/GenBank/DDBJ databases">
        <authorList>
            <consortium name="Plant Systems Biology data submission"/>
        </authorList>
    </citation>
    <scope>NUCLEOTIDE SEQUENCE</scope>
    <source>
        <strain evidence="3">D6</strain>
    </source>
</reference>
<name>A0A9N8DK82_9STRA</name>
<feature type="region of interest" description="Disordered" evidence="1">
    <location>
        <begin position="350"/>
        <end position="391"/>
    </location>
</feature>
<feature type="compositionally biased region" description="Low complexity" evidence="1">
    <location>
        <begin position="642"/>
        <end position="660"/>
    </location>
</feature>
<dbReference type="EMBL" id="CAICTM010000166">
    <property type="protein sequence ID" value="CAB9503490.1"/>
    <property type="molecule type" value="Genomic_DNA"/>
</dbReference>
<feature type="compositionally biased region" description="Basic and acidic residues" evidence="1">
    <location>
        <begin position="188"/>
        <end position="197"/>
    </location>
</feature>
<dbReference type="Proteomes" id="UP001153069">
    <property type="component" value="Unassembled WGS sequence"/>
</dbReference>
<gene>
    <name evidence="3" type="ORF">SEMRO_167_G074520.1</name>
</gene>
<dbReference type="AlphaFoldDB" id="A0A9N8DK82"/>
<feature type="region of interest" description="Disordered" evidence="1">
    <location>
        <begin position="461"/>
        <end position="534"/>
    </location>
</feature>
<evidence type="ECO:0000259" key="2">
    <source>
        <dbReference type="Pfam" id="PF20710"/>
    </source>
</evidence>
<evidence type="ECO:0000313" key="3">
    <source>
        <dbReference type="EMBL" id="CAB9503490.1"/>
    </source>
</evidence>
<accession>A0A9N8DK82</accession>
<feature type="compositionally biased region" description="Basic residues" evidence="1">
    <location>
        <begin position="488"/>
        <end position="497"/>
    </location>
</feature>
<feature type="compositionally biased region" description="Polar residues" evidence="1">
    <location>
        <begin position="588"/>
        <end position="602"/>
    </location>
</feature>
<feature type="compositionally biased region" description="Low complexity" evidence="1">
    <location>
        <begin position="429"/>
        <end position="441"/>
    </location>
</feature>
<feature type="compositionally biased region" description="Polar residues" evidence="1">
    <location>
        <begin position="619"/>
        <end position="641"/>
    </location>
</feature>
<sequence length="688" mass="74584">MSGFHGFPSYPYLPTSSGSGGPYYLNDQQAQAMQNGKRQRRQAAALVVQSLWSSTNKKKTDKDSTAKNNGNKNNRPVLEVPPMGFGPIREPNGNDVLCGRGGLINGSPGNVQFRTIVSKKKKEYNSKNTKRHEKAHLAAEIVRHIRSMNPPGRFLREDVNGLWFDIGDARAIRKTGQALREAAPTIRQELEVGADGKKKGKQQQPPPKDDTDSGSDDGKTATTTTKKDKQSAQGERANSESPKRKKQEAENAKKETRAKKETAKKTSNTAAAEAKATVPSSDASVASNTTTKSKRSSWLPGRRSTNDTPVPADTTRSSQSFLIPTAALGPHITGSVTSVVPAGGMPRMSGGAVFSNSHRGGGVRASAPPVLAPEHHSFQHPTPHHHHHHFPYPYPQMHPMLHYPQMHPMHLPPVPMQTHPSAAYHNHPHPQQQQQQSPYHPMGYSEDAFGMNFFPTQDVTMEQQSEGSCTVSDISGLSSSVTGDQRKQRDKHNKMKHQPTSELEGVPPLLPPTSSNKRHENNSNNNNQARNAAPDDNSVAMIDTTSSLPSFSDILDDVDMASATSGKGSSLAMGSVTSSAVAKLMGPPTNNRNNHNSISSLKQQPLPPPQQQQQQQPPMINSNKNKRTQFANQPTMKENSNSTGSCLSGKSGLSGKSELSVPSSCGSNLSAFSDSFMALHLSDHHEFD</sequence>
<evidence type="ECO:0000313" key="4">
    <source>
        <dbReference type="Proteomes" id="UP001153069"/>
    </source>
</evidence>
<proteinExistence type="predicted"/>
<feature type="compositionally biased region" description="Basic and acidic residues" evidence="1">
    <location>
        <begin position="207"/>
        <end position="230"/>
    </location>
</feature>
<protein>
    <submittedName>
        <fullName evidence="3">Transcriptional regulator</fullName>
    </submittedName>
</protein>
<feature type="region of interest" description="Disordered" evidence="1">
    <location>
        <begin position="1"/>
        <end position="82"/>
    </location>
</feature>